<dbReference type="Proteomes" id="UP000708208">
    <property type="component" value="Unassembled WGS sequence"/>
</dbReference>
<comment type="caution">
    <text evidence="2">The sequence shown here is derived from an EMBL/GenBank/DDBJ whole genome shotgun (WGS) entry which is preliminary data.</text>
</comment>
<organism evidence="2 3">
    <name type="scientific">Allacma fusca</name>
    <dbReference type="NCBI Taxonomy" id="39272"/>
    <lineage>
        <taxon>Eukaryota</taxon>
        <taxon>Metazoa</taxon>
        <taxon>Ecdysozoa</taxon>
        <taxon>Arthropoda</taxon>
        <taxon>Hexapoda</taxon>
        <taxon>Collembola</taxon>
        <taxon>Symphypleona</taxon>
        <taxon>Sminthuridae</taxon>
        <taxon>Allacma</taxon>
    </lineage>
</organism>
<accession>A0A8J2P6Z7</accession>
<gene>
    <name evidence="2" type="ORF">AFUS01_LOCUS17060</name>
</gene>
<sequence>MAERAVDVPDNILVPLPGNYIKPRKRTPKPEQWQRNIKKKARLQ</sequence>
<keyword evidence="3" id="KW-1185">Reference proteome</keyword>
<protein>
    <submittedName>
        <fullName evidence="2">Uncharacterized protein</fullName>
    </submittedName>
</protein>
<evidence type="ECO:0000256" key="1">
    <source>
        <dbReference type="SAM" id="MobiDB-lite"/>
    </source>
</evidence>
<proteinExistence type="predicted"/>
<dbReference type="EMBL" id="CAJVCH010160980">
    <property type="protein sequence ID" value="CAG7728267.1"/>
    <property type="molecule type" value="Genomic_DNA"/>
</dbReference>
<evidence type="ECO:0000313" key="3">
    <source>
        <dbReference type="Proteomes" id="UP000708208"/>
    </source>
</evidence>
<evidence type="ECO:0000313" key="2">
    <source>
        <dbReference type="EMBL" id="CAG7728267.1"/>
    </source>
</evidence>
<name>A0A8J2P6Z7_9HEXA</name>
<feature type="region of interest" description="Disordered" evidence="1">
    <location>
        <begin position="19"/>
        <end position="44"/>
    </location>
</feature>
<reference evidence="2" key="1">
    <citation type="submission" date="2021-06" db="EMBL/GenBank/DDBJ databases">
        <authorList>
            <person name="Hodson N. C."/>
            <person name="Mongue J. A."/>
            <person name="Jaron S. K."/>
        </authorList>
    </citation>
    <scope>NUCLEOTIDE SEQUENCE</scope>
</reference>
<dbReference type="AlphaFoldDB" id="A0A8J2P6Z7"/>
<feature type="non-terminal residue" evidence="2">
    <location>
        <position position="44"/>
    </location>
</feature>